<dbReference type="EC" id="2.7.4.16" evidence="2"/>
<comment type="pathway">
    <text evidence="2">Cofactor biosynthesis; thiamine diphosphate biosynthesis; thiamine diphosphate from thiamine phosphate: step 1/1.</text>
</comment>
<comment type="function">
    <text evidence="2">Catalyzes the ATP-dependent phosphorylation of thiamine-monophosphate (TMP) to form thiamine-pyrophosphate (TPP), the active form of vitamin B1.</text>
</comment>
<reference evidence="6" key="1">
    <citation type="journal article" date="2019" name="Int. J. Syst. Evol. Microbiol.">
        <title>The Global Catalogue of Microorganisms (GCM) 10K type strain sequencing project: providing services to taxonomists for standard genome sequencing and annotation.</title>
        <authorList>
            <consortium name="The Broad Institute Genomics Platform"/>
            <consortium name="The Broad Institute Genome Sequencing Center for Infectious Disease"/>
            <person name="Wu L."/>
            <person name="Ma J."/>
        </authorList>
    </citation>
    <scope>NUCLEOTIDE SEQUENCE [LARGE SCALE GENOMIC DNA]</scope>
    <source>
        <strain evidence="6">CGMCC 1.6784</strain>
    </source>
</reference>
<feature type="domain" description="PurM-like N-terminal" evidence="3">
    <location>
        <begin position="25"/>
        <end position="134"/>
    </location>
</feature>
<accession>A0ABQ2JH46</accession>
<dbReference type="InterPro" id="IPR036676">
    <property type="entry name" value="PurM-like_C_sf"/>
</dbReference>
<dbReference type="GO" id="GO:0016301">
    <property type="term" value="F:kinase activity"/>
    <property type="evidence" value="ECO:0007669"/>
    <property type="project" value="UniProtKB-KW"/>
</dbReference>
<sequence length="316" mass="32329">MTTELALIAALRALAGTPEARGLMDDAAVLEIGGEKLVLTLDTMVESVHFLPGDPPKDIAWKLVAVNASDVSAKGAEPLGCLYSHALGEESWDEAFVAGLAAASAHFRLPLLGGDTVRMPAGAPRSFSLTALGRTKGPVPSRGGAQAGDRIWVSGTIGDSGLGLSVLTGQEAEGQAAEWLATRYRRPSPDTPLGPALAPLVSAMMDISDGLLVDGQRMADASGVAMIIGADSVPLSEAFRAIAGDELPARLAAMTAGDDYCLLFTAPPQHTAQIRETAAALGCEVHAVGGVSAGTGLSVSHKGVPVPLPDQLGYQH</sequence>
<keyword evidence="2" id="KW-0460">Magnesium</keyword>
<comment type="miscellaneous">
    <text evidence="2">Reaction mechanism of ThiL seems to utilize a direct, inline transfer of the gamma-phosphate of ATP to TMP rather than a phosphorylated enzyme intermediate.</text>
</comment>
<feature type="binding site" evidence="2">
    <location>
        <position position="142"/>
    </location>
    <ligand>
        <name>ATP</name>
        <dbReference type="ChEBI" id="CHEBI:30616"/>
    </ligand>
</feature>
<dbReference type="InterPro" id="IPR016188">
    <property type="entry name" value="PurM-like_N"/>
</dbReference>
<feature type="binding site" evidence="2">
    <location>
        <position position="70"/>
    </location>
    <ligand>
        <name>Mg(2+)</name>
        <dbReference type="ChEBI" id="CHEBI:18420"/>
        <label>4</label>
    </ligand>
</feature>
<protein>
    <recommendedName>
        <fullName evidence="2">Thiamine-monophosphate kinase</fullName>
        <shortName evidence="2">TMP kinase</shortName>
        <shortName evidence="2">Thiamine-phosphate kinase</shortName>
        <ecNumber evidence="2">2.7.4.16</ecNumber>
    </recommendedName>
</protein>
<dbReference type="SUPFAM" id="SSF56042">
    <property type="entry name" value="PurM C-terminal domain-like"/>
    <property type="match status" value="1"/>
</dbReference>
<evidence type="ECO:0000313" key="5">
    <source>
        <dbReference type="EMBL" id="GGN45134.1"/>
    </source>
</evidence>
<feature type="binding site" evidence="2">
    <location>
        <position position="209"/>
    </location>
    <ligand>
        <name>Mg(2+)</name>
        <dbReference type="ChEBI" id="CHEBI:18420"/>
        <label>5</label>
    </ligand>
</feature>
<dbReference type="EMBL" id="BMLK01000004">
    <property type="protein sequence ID" value="GGN45134.1"/>
    <property type="molecule type" value="Genomic_DNA"/>
</dbReference>
<dbReference type="InterPro" id="IPR036921">
    <property type="entry name" value="PurM-like_N_sf"/>
</dbReference>
<feature type="binding site" evidence="2">
    <location>
        <position position="208"/>
    </location>
    <ligand>
        <name>ATP</name>
        <dbReference type="ChEBI" id="CHEBI:30616"/>
    </ligand>
</feature>
<dbReference type="Pfam" id="PF00586">
    <property type="entry name" value="AIRS"/>
    <property type="match status" value="1"/>
</dbReference>
<feature type="binding site" evidence="2">
    <location>
        <begin position="114"/>
        <end position="115"/>
    </location>
    <ligand>
        <name>ATP</name>
        <dbReference type="ChEBI" id="CHEBI:30616"/>
    </ligand>
</feature>
<feature type="binding site" evidence="2">
    <location>
        <position position="49"/>
    </location>
    <ligand>
        <name>substrate</name>
    </ligand>
</feature>
<evidence type="ECO:0000256" key="2">
    <source>
        <dbReference type="HAMAP-Rule" id="MF_02128"/>
    </source>
</evidence>
<feature type="binding site" evidence="2">
    <location>
        <position position="26"/>
    </location>
    <ligand>
        <name>Mg(2+)</name>
        <dbReference type="ChEBI" id="CHEBI:18420"/>
        <label>3</label>
    </ligand>
</feature>
<dbReference type="RefSeq" id="WP_188818675.1">
    <property type="nucleotide sequence ID" value="NZ_BMLK01000004.1"/>
</dbReference>
<feature type="binding site" evidence="2">
    <location>
        <position position="115"/>
    </location>
    <ligand>
        <name>Mg(2+)</name>
        <dbReference type="ChEBI" id="CHEBI:18420"/>
        <label>1</label>
    </ligand>
</feature>
<dbReference type="InterPro" id="IPR006283">
    <property type="entry name" value="ThiL-like"/>
</dbReference>
<dbReference type="SUPFAM" id="SSF55326">
    <property type="entry name" value="PurM N-terminal domain-like"/>
    <property type="match status" value="1"/>
</dbReference>
<proteinExistence type="inferred from homology"/>
<keyword evidence="1 2" id="KW-0784">Thiamine biosynthesis</keyword>
<evidence type="ECO:0000313" key="6">
    <source>
        <dbReference type="Proteomes" id="UP000605099"/>
    </source>
</evidence>
<evidence type="ECO:0000259" key="3">
    <source>
        <dbReference type="Pfam" id="PF00586"/>
    </source>
</evidence>
<feature type="domain" description="PurM-like C-terminal" evidence="4">
    <location>
        <begin position="146"/>
        <end position="301"/>
    </location>
</feature>
<dbReference type="Gene3D" id="3.90.650.10">
    <property type="entry name" value="PurM-like C-terminal domain"/>
    <property type="match status" value="1"/>
</dbReference>
<dbReference type="Proteomes" id="UP000605099">
    <property type="component" value="Unassembled WGS sequence"/>
</dbReference>
<evidence type="ECO:0000259" key="4">
    <source>
        <dbReference type="Pfam" id="PF02769"/>
    </source>
</evidence>
<feature type="binding site" evidence="2">
    <location>
        <position position="70"/>
    </location>
    <ligand>
        <name>Mg(2+)</name>
        <dbReference type="ChEBI" id="CHEBI:18420"/>
        <label>2</label>
    </ligand>
</feature>
<dbReference type="InterPro" id="IPR010918">
    <property type="entry name" value="PurM-like_C_dom"/>
</dbReference>
<gene>
    <name evidence="2 5" type="primary">thiL</name>
    <name evidence="5" type="ORF">GCM10011349_10830</name>
</gene>
<feature type="binding site" evidence="2">
    <location>
        <position position="26"/>
    </location>
    <ligand>
        <name>Mg(2+)</name>
        <dbReference type="ChEBI" id="CHEBI:18420"/>
        <label>4</label>
    </ligand>
</feature>
<keyword evidence="6" id="KW-1185">Reference proteome</keyword>
<feature type="binding site" evidence="2">
    <location>
        <position position="258"/>
    </location>
    <ligand>
        <name>substrate</name>
    </ligand>
</feature>
<dbReference type="Pfam" id="PF02769">
    <property type="entry name" value="AIRS_C"/>
    <property type="match status" value="1"/>
</dbReference>
<feature type="binding site" evidence="2">
    <location>
        <position position="42"/>
    </location>
    <ligand>
        <name>Mg(2+)</name>
        <dbReference type="ChEBI" id="CHEBI:18420"/>
        <label>2</label>
    </ligand>
</feature>
<feature type="binding site" evidence="2">
    <location>
        <position position="70"/>
    </location>
    <ligand>
        <name>Mg(2+)</name>
        <dbReference type="ChEBI" id="CHEBI:18420"/>
        <label>3</label>
    </ligand>
</feature>
<keyword evidence="2 5" id="KW-0418">Kinase</keyword>
<comment type="caution">
    <text evidence="5">The sequence shown here is derived from an EMBL/GenBank/DDBJ whole genome shotgun (WGS) entry which is preliminary data.</text>
</comment>
<dbReference type="PANTHER" id="PTHR30270">
    <property type="entry name" value="THIAMINE-MONOPHOSPHATE KINASE"/>
    <property type="match status" value="1"/>
</dbReference>
<keyword evidence="2" id="KW-0547">Nucleotide-binding</keyword>
<keyword evidence="2" id="KW-0808">Transferase</keyword>
<dbReference type="CDD" id="cd02194">
    <property type="entry name" value="ThiL"/>
    <property type="match status" value="1"/>
</dbReference>
<feature type="binding site" evidence="2">
    <location>
        <position position="42"/>
    </location>
    <ligand>
        <name>Mg(2+)</name>
        <dbReference type="ChEBI" id="CHEBI:18420"/>
        <label>1</label>
    </ligand>
</feature>
<comment type="catalytic activity">
    <reaction evidence="2">
        <text>thiamine phosphate + ATP = thiamine diphosphate + ADP</text>
        <dbReference type="Rhea" id="RHEA:15913"/>
        <dbReference type="ChEBI" id="CHEBI:30616"/>
        <dbReference type="ChEBI" id="CHEBI:37575"/>
        <dbReference type="ChEBI" id="CHEBI:58937"/>
        <dbReference type="ChEBI" id="CHEBI:456216"/>
        <dbReference type="EC" id="2.7.4.16"/>
    </reaction>
</comment>
<feature type="binding site" evidence="2">
    <location>
        <position position="206"/>
    </location>
    <ligand>
        <name>Mg(2+)</name>
        <dbReference type="ChEBI" id="CHEBI:18420"/>
        <label>3</label>
    </ligand>
</feature>
<comment type="similarity">
    <text evidence="2">Belongs to the thiamine-monophosphate kinase family.</text>
</comment>
<name>A0ABQ2JH46_9SPHN</name>
<dbReference type="NCBIfam" id="TIGR01379">
    <property type="entry name" value="thiL"/>
    <property type="match status" value="1"/>
</dbReference>
<keyword evidence="2" id="KW-0479">Metal-binding</keyword>
<dbReference type="PANTHER" id="PTHR30270:SF0">
    <property type="entry name" value="THIAMINE-MONOPHOSPHATE KINASE"/>
    <property type="match status" value="1"/>
</dbReference>
<organism evidence="5 6">
    <name type="scientific">Novosphingobium indicum</name>
    <dbReference type="NCBI Taxonomy" id="462949"/>
    <lineage>
        <taxon>Bacteria</taxon>
        <taxon>Pseudomonadati</taxon>
        <taxon>Pseudomonadota</taxon>
        <taxon>Alphaproteobacteria</taxon>
        <taxon>Sphingomonadales</taxon>
        <taxon>Sphingomonadaceae</taxon>
        <taxon>Novosphingobium</taxon>
    </lineage>
</organism>
<keyword evidence="2" id="KW-0067">ATP-binding</keyword>
<evidence type="ECO:0000256" key="1">
    <source>
        <dbReference type="ARBA" id="ARBA00022977"/>
    </source>
</evidence>
<dbReference type="PIRSF" id="PIRSF005303">
    <property type="entry name" value="Thiam_monoph_kin"/>
    <property type="match status" value="1"/>
</dbReference>
<feature type="binding site" evidence="2">
    <location>
        <position position="40"/>
    </location>
    <ligand>
        <name>Mg(2+)</name>
        <dbReference type="ChEBI" id="CHEBI:18420"/>
        <label>4</label>
    </ligand>
</feature>
<dbReference type="HAMAP" id="MF_02128">
    <property type="entry name" value="TMP_kinase"/>
    <property type="match status" value="1"/>
</dbReference>
<dbReference type="Gene3D" id="3.30.1330.10">
    <property type="entry name" value="PurM-like, N-terminal domain"/>
    <property type="match status" value="1"/>
</dbReference>
<comment type="caution">
    <text evidence="2">Lacks conserved residue(s) required for the propagation of feature annotation.</text>
</comment>